<dbReference type="Pfam" id="PF03372">
    <property type="entry name" value="Exo_endo_phos"/>
    <property type="match status" value="2"/>
</dbReference>
<dbReference type="InterPro" id="IPR036691">
    <property type="entry name" value="Endo/exonu/phosph_ase_sf"/>
</dbReference>
<name>A0ABS3G0Y2_9FLAO</name>
<dbReference type="Gene3D" id="3.60.10.10">
    <property type="entry name" value="Endonuclease/exonuclease/phosphatase"/>
    <property type="match status" value="1"/>
</dbReference>
<evidence type="ECO:0000313" key="2">
    <source>
        <dbReference type="EMBL" id="MBO0352719.1"/>
    </source>
</evidence>
<feature type="domain" description="Endonuclease/exonuclease/phosphatase" evidence="1">
    <location>
        <begin position="161"/>
        <end position="271"/>
    </location>
</feature>
<reference evidence="2 3" key="1">
    <citation type="submission" date="2021-03" db="EMBL/GenBank/DDBJ databases">
        <title>Muricauda lutimaris sp. nov. and Muricauda ruestringensis sp. nov, two marine members of the Flavobacteriaceae isolated from deep sea sediments of Western Pacific.</title>
        <authorList>
            <person name="Zhao S."/>
            <person name="Liu R."/>
        </authorList>
    </citation>
    <scope>NUCLEOTIDE SEQUENCE [LARGE SCALE GENOMIC DNA]</scope>
    <source>
        <strain evidence="2 3">BC31-1-A7</strain>
    </source>
</reference>
<dbReference type="RefSeq" id="WP_207031070.1">
    <property type="nucleotide sequence ID" value="NZ_JAFLNL010000001.1"/>
</dbReference>
<evidence type="ECO:0000313" key="3">
    <source>
        <dbReference type="Proteomes" id="UP000664044"/>
    </source>
</evidence>
<sequence length="281" mass="32403">MQIKVMAWNILHGGNDIENGLQHVIDIIREVDPDIVLMVETYGSGKQIAENLGYNFHLCAPESTPLDDKSTNLSIFSKYPLGETLTTPYSFYLGGVEVFIRNQKVNVFANWFHYEPWADRPEQLGKSVQELLKWEKTGKKYEMVQNVLPYIKKYVAETDKVPMIIGGDFNTPSHLDWDENTKEFHNGLVVPWNATKVLEELGLKDSYREIHPNPRINPGITWDTKEKMDSHRIDYIFYKGNIRSVKSETYMSFMGEPLAIKGKQFTYPSDHGFIVTTFVLE</sequence>
<keyword evidence="3" id="KW-1185">Reference proteome</keyword>
<dbReference type="InterPro" id="IPR005135">
    <property type="entry name" value="Endo/exonuclease/phosphatase"/>
</dbReference>
<keyword evidence="2" id="KW-0540">Nuclease</keyword>
<protein>
    <submittedName>
        <fullName evidence="2">Endonuclease/exonuclease/phosphatase family protein</fullName>
    </submittedName>
</protein>
<gene>
    <name evidence="2" type="ORF">J0656_01725</name>
</gene>
<comment type="caution">
    <text evidence="2">The sequence shown here is derived from an EMBL/GenBank/DDBJ whole genome shotgun (WGS) entry which is preliminary data.</text>
</comment>
<dbReference type="PANTHER" id="PTHR41349">
    <property type="match status" value="1"/>
</dbReference>
<dbReference type="PANTHER" id="PTHR41349:SF1">
    <property type="entry name" value="PROTEIN CBG08683"/>
    <property type="match status" value="1"/>
</dbReference>
<dbReference type="Proteomes" id="UP000664044">
    <property type="component" value="Unassembled WGS sequence"/>
</dbReference>
<keyword evidence="2" id="KW-0378">Hydrolase</keyword>
<accession>A0ABS3G0Y2</accession>
<dbReference type="EMBL" id="JAFLNL010000001">
    <property type="protein sequence ID" value="MBO0352719.1"/>
    <property type="molecule type" value="Genomic_DNA"/>
</dbReference>
<proteinExistence type="predicted"/>
<dbReference type="GO" id="GO:0004519">
    <property type="term" value="F:endonuclease activity"/>
    <property type="evidence" value="ECO:0007669"/>
    <property type="project" value="UniProtKB-KW"/>
</dbReference>
<keyword evidence="2" id="KW-0255">Endonuclease</keyword>
<evidence type="ECO:0000259" key="1">
    <source>
        <dbReference type="Pfam" id="PF03372"/>
    </source>
</evidence>
<organism evidence="2 3">
    <name type="scientific">Flagellimonas aurea</name>
    <dbReference type="NCBI Taxonomy" id="2915619"/>
    <lineage>
        <taxon>Bacteria</taxon>
        <taxon>Pseudomonadati</taxon>
        <taxon>Bacteroidota</taxon>
        <taxon>Flavobacteriia</taxon>
        <taxon>Flavobacteriales</taxon>
        <taxon>Flavobacteriaceae</taxon>
        <taxon>Flagellimonas</taxon>
    </lineage>
</organism>
<dbReference type="SUPFAM" id="SSF56219">
    <property type="entry name" value="DNase I-like"/>
    <property type="match status" value="1"/>
</dbReference>
<feature type="domain" description="Endonuclease/exonuclease/phosphatase" evidence="1">
    <location>
        <begin position="6"/>
        <end position="109"/>
    </location>
</feature>